<protein>
    <recommendedName>
        <fullName evidence="3">Glycosyltransferase family 4 protein</fullName>
    </recommendedName>
</protein>
<dbReference type="Proteomes" id="UP001519271">
    <property type="component" value="Unassembled WGS sequence"/>
</dbReference>
<evidence type="ECO:0008006" key="3">
    <source>
        <dbReference type="Google" id="ProtNLM"/>
    </source>
</evidence>
<gene>
    <name evidence="1" type="ORF">J2Z34_002593</name>
</gene>
<accession>A0ABS4G688</accession>
<proteinExistence type="predicted"/>
<name>A0ABS4G688_9CLOT</name>
<organism evidence="1 2">
    <name type="scientific">Youngiibacter multivorans</name>
    <dbReference type="NCBI Taxonomy" id="937251"/>
    <lineage>
        <taxon>Bacteria</taxon>
        <taxon>Bacillati</taxon>
        <taxon>Bacillota</taxon>
        <taxon>Clostridia</taxon>
        <taxon>Eubacteriales</taxon>
        <taxon>Clostridiaceae</taxon>
        <taxon>Youngiibacter</taxon>
    </lineage>
</organism>
<dbReference type="RefSeq" id="WP_209460274.1">
    <property type="nucleotide sequence ID" value="NZ_JAGGKC010000024.1"/>
</dbReference>
<evidence type="ECO:0000313" key="2">
    <source>
        <dbReference type="Proteomes" id="UP001519271"/>
    </source>
</evidence>
<evidence type="ECO:0000313" key="1">
    <source>
        <dbReference type="EMBL" id="MBP1920095.1"/>
    </source>
</evidence>
<dbReference type="SUPFAM" id="SSF53756">
    <property type="entry name" value="UDP-Glycosyltransferase/glycogen phosphorylase"/>
    <property type="match status" value="1"/>
</dbReference>
<sequence>MKKRLFILTNDPVPYGTANANYIRNFAKSVSNANWHVIVIGMKNDDSQREIYKVEDKDDFDIEYWNLNASRIGWKNYLKVYFTYDKSYQEALNKFNANRNDYIYLYSTELSTAKAVVNFYKIENNHKAYGEVEWFQSFQYKYKSFNPLYHMWKKGFLYRVRNFEKAIPISRNLEKFCQKHDCKTLVVPALVDTNIIGNGSSITQDGVVHFIYPGAASDKDSFLCMLTAFSRLSEDEKKIVRFHLTSSMNYKKLKTIFYGSEIVLEKLKDILVYHGWMEYQDLLNLYWISDYLLLARARNTVTISNFPSKVPEMMNYGIVPVCSRVGDYTSRYLKDGFDSIQFNEDNTESCIEALRKAIEIKKNKELSELKRNARLTAVNIFDYRNWGNQITQFLQS</sequence>
<reference evidence="1 2" key="1">
    <citation type="submission" date="2021-03" db="EMBL/GenBank/DDBJ databases">
        <title>Genomic Encyclopedia of Type Strains, Phase IV (KMG-IV): sequencing the most valuable type-strain genomes for metagenomic binning, comparative biology and taxonomic classification.</title>
        <authorList>
            <person name="Goeker M."/>
        </authorList>
    </citation>
    <scope>NUCLEOTIDE SEQUENCE [LARGE SCALE GENOMIC DNA]</scope>
    <source>
        <strain evidence="1 2">DSM 6139</strain>
    </source>
</reference>
<keyword evidence="2" id="KW-1185">Reference proteome</keyword>
<dbReference type="EMBL" id="JAGGKC010000024">
    <property type="protein sequence ID" value="MBP1920095.1"/>
    <property type="molecule type" value="Genomic_DNA"/>
</dbReference>
<comment type="caution">
    <text evidence="1">The sequence shown here is derived from an EMBL/GenBank/DDBJ whole genome shotgun (WGS) entry which is preliminary data.</text>
</comment>
<dbReference type="Gene3D" id="3.40.50.2000">
    <property type="entry name" value="Glycogen Phosphorylase B"/>
    <property type="match status" value="1"/>
</dbReference>